<dbReference type="AlphaFoldDB" id="A0AA37HYI9"/>
<accession>A0AA37HYI9</accession>
<evidence type="ECO:0000313" key="6">
    <source>
        <dbReference type="Proteomes" id="UP000887043"/>
    </source>
</evidence>
<dbReference type="PROSITE" id="PS51257">
    <property type="entry name" value="PROKAR_LIPOPROTEIN"/>
    <property type="match status" value="1"/>
</dbReference>
<sequence length="152" mass="17383">MKKITFLYTVIILLLTSCNSKKVYDKYSHTPISGWEKNDTLFFEVPKLADKGTYRPKLGLRINGAYPFMGLSLIVEQIIIPGDRTYIDTLNCNLIDKNGTAQGQGISYYQYNFPLHPIELQQGDSIVVRVRHDMKREILPGISDIGIQYTKH</sequence>
<evidence type="ECO:0000256" key="1">
    <source>
        <dbReference type="ARBA" id="ARBA00017922"/>
    </source>
</evidence>
<proteinExistence type="predicted"/>
<organism evidence="3 6">
    <name type="scientific">Segatella bryantii</name>
    <name type="common">Prevotella bryantii</name>
    <dbReference type="NCBI Taxonomy" id="77095"/>
    <lineage>
        <taxon>Bacteria</taxon>
        <taxon>Pseudomonadati</taxon>
        <taxon>Bacteroidota</taxon>
        <taxon>Bacteroidia</taxon>
        <taxon>Bacteroidales</taxon>
        <taxon>Prevotellaceae</taxon>
        <taxon>Segatella</taxon>
    </lineage>
</organism>
<dbReference type="GeneID" id="72480773"/>
<dbReference type="Proteomes" id="UP000216189">
    <property type="component" value="Unassembled WGS sequence"/>
</dbReference>
<dbReference type="Proteomes" id="UP000887043">
    <property type="component" value="Unassembled WGS sequence"/>
</dbReference>
<keyword evidence="5" id="KW-1185">Reference proteome</keyword>
<dbReference type="EMBL" id="NPJF01000020">
    <property type="protein sequence ID" value="OYP56531.1"/>
    <property type="molecule type" value="Genomic_DNA"/>
</dbReference>
<evidence type="ECO:0000256" key="2">
    <source>
        <dbReference type="ARBA" id="ARBA00022729"/>
    </source>
</evidence>
<dbReference type="Pfam" id="PF14109">
    <property type="entry name" value="GldH_lipo"/>
    <property type="match status" value="1"/>
</dbReference>
<dbReference type="EMBL" id="BPTR01000001">
    <property type="protein sequence ID" value="GJG28093.1"/>
    <property type="molecule type" value="Genomic_DNA"/>
</dbReference>
<keyword evidence="3" id="KW-0449">Lipoprotein</keyword>
<protein>
    <recommendedName>
        <fullName evidence="1">Type IV secretion system putative lipoprotein virB7</fullName>
    </recommendedName>
</protein>
<comment type="caution">
    <text evidence="3">The sequence shown here is derived from an EMBL/GenBank/DDBJ whole genome shotgun (WGS) entry which is preliminary data.</text>
</comment>
<dbReference type="Pfam" id="PF08139">
    <property type="entry name" value="LPAM_1"/>
    <property type="match status" value="1"/>
</dbReference>
<name>A0AA37HYI9_SEGBR</name>
<evidence type="ECO:0000313" key="4">
    <source>
        <dbReference type="EMBL" id="OYP56531.1"/>
    </source>
</evidence>
<keyword evidence="2" id="KW-0732">Signal</keyword>
<dbReference type="InterPro" id="IPR012640">
    <property type="entry name" value="Membr_lipoprot_lipid_attach_CS"/>
</dbReference>
<dbReference type="InterPro" id="IPR020018">
    <property type="entry name" value="Motility-assoc_lipoprot_GldH"/>
</dbReference>
<evidence type="ECO:0000313" key="5">
    <source>
        <dbReference type="Proteomes" id="UP000216189"/>
    </source>
</evidence>
<dbReference type="NCBIfam" id="TIGR03511">
    <property type="entry name" value="GldH_lipo"/>
    <property type="match status" value="1"/>
</dbReference>
<dbReference type="RefSeq" id="WP_006283584.1">
    <property type="nucleotide sequence ID" value="NZ_BPTR01000001.1"/>
</dbReference>
<reference evidence="4 5" key="1">
    <citation type="submission" date="2017-08" db="EMBL/GenBank/DDBJ databases">
        <title>Comparative genomics of non-oral Prevotella species.</title>
        <authorList>
            <person name="Accetto T."/>
            <person name="Nograsek B."/>
            <person name="Avgustin G."/>
        </authorList>
    </citation>
    <scope>NUCLEOTIDE SEQUENCE [LARGE SCALE GENOMIC DNA]</scope>
    <source>
        <strain evidence="4 5">TC1-1</strain>
    </source>
</reference>
<evidence type="ECO:0000313" key="3">
    <source>
        <dbReference type="EMBL" id="GJG28093.1"/>
    </source>
</evidence>
<gene>
    <name evidence="4" type="ORF">CIK91_02235</name>
    <name evidence="3" type="ORF">PRRU23_17930</name>
</gene>
<reference evidence="3" key="2">
    <citation type="submission" date="2021-08" db="EMBL/GenBank/DDBJ databases">
        <title>Prevotella lacticifex sp. nov., isolated from rumen of cow.</title>
        <authorList>
            <person name="Shinkai T."/>
            <person name="Ikeyama N."/>
            <person name="Kumagai M."/>
            <person name="Ohmori H."/>
            <person name="Sakamoto M."/>
            <person name="Ohkuma M."/>
            <person name="Mitsumori M."/>
        </authorList>
    </citation>
    <scope>NUCLEOTIDE SEQUENCE</scope>
    <source>
        <strain evidence="3">DSM 11371</strain>
    </source>
</reference>